<feature type="compositionally biased region" description="Basic and acidic residues" evidence="1">
    <location>
        <begin position="23"/>
        <end position="34"/>
    </location>
</feature>
<name>A0A8H7DUN4_PLEOS</name>
<protein>
    <recommendedName>
        <fullName evidence="2">DUF6697 domain-containing protein</fullName>
    </recommendedName>
</protein>
<comment type="caution">
    <text evidence="3">The sequence shown here is derived from an EMBL/GenBank/DDBJ whole genome shotgun (WGS) entry which is preliminary data.</text>
</comment>
<reference evidence="3" key="1">
    <citation type="submission" date="2019-07" db="EMBL/GenBank/DDBJ databases">
        <authorList>
            <person name="Palmer J.M."/>
        </authorList>
    </citation>
    <scope>NUCLEOTIDE SEQUENCE</scope>
    <source>
        <strain evidence="3">PC9</strain>
    </source>
</reference>
<evidence type="ECO:0000256" key="1">
    <source>
        <dbReference type="SAM" id="MobiDB-lite"/>
    </source>
</evidence>
<feature type="compositionally biased region" description="Basic and acidic residues" evidence="1">
    <location>
        <begin position="559"/>
        <end position="569"/>
    </location>
</feature>
<evidence type="ECO:0000259" key="2">
    <source>
        <dbReference type="Pfam" id="PF20411"/>
    </source>
</evidence>
<keyword evidence="4" id="KW-1185">Reference proteome</keyword>
<dbReference type="EMBL" id="JACETU010000003">
    <property type="protein sequence ID" value="KAF7433794.1"/>
    <property type="molecule type" value="Genomic_DNA"/>
</dbReference>
<feature type="region of interest" description="Disordered" evidence="1">
    <location>
        <begin position="1"/>
        <end position="34"/>
    </location>
</feature>
<proteinExistence type="predicted"/>
<dbReference type="GeneID" id="59375577"/>
<organism evidence="3 4">
    <name type="scientific">Pleurotus ostreatus</name>
    <name type="common">Oyster mushroom</name>
    <name type="synonym">White-rot fungus</name>
    <dbReference type="NCBI Taxonomy" id="5322"/>
    <lineage>
        <taxon>Eukaryota</taxon>
        <taxon>Fungi</taxon>
        <taxon>Dikarya</taxon>
        <taxon>Basidiomycota</taxon>
        <taxon>Agaricomycotina</taxon>
        <taxon>Agaricomycetes</taxon>
        <taxon>Agaricomycetidae</taxon>
        <taxon>Agaricales</taxon>
        <taxon>Pleurotineae</taxon>
        <taxon>Pleurotaceae</taxon>
        <taxon>Pleurotus</taxon>
    </lineage>
</organism>
<sequence>MTGWSPDIAGEKAASSDVLGVEGEEKKVKREEGKYGRYSPVLGASEDVKSEVKHEMKVEHCALPKKEEDLDTKIDLKLEAKTETPSLALDARGTFPETSQAAPSETTSTISSTERVASDLELSYPSTPQSHDVGLSFPQELRPSSPSIDSKTDVRTEGEVKAEAGVKAEVDSLAGLVKVEAKLEGGDDAPSNPLKEEEVVKGEIKDEIPLATTPMNEDNAAIDLPEHHPKAAATERPTDSPIGLAVTDPLPDIPTADVYESMPAGSKLESTDVDLQPVPAPVMRCKFMLCVEPPSLESVMAHYKRCADWAKTIVKKPKKEAVIPLKTLAGRYEALGVTEPFHVPLPIDVRDVAFSRQLISSIYGGNVQQTFPVPSAKFLAQHGLDDFMCLNYIMHPNAPELVGAPGFYCSSGSGDPKAKRAPWTKIMRLILQLGPSRWQYYGQYQVEPSDALSPQEWLAQSPGFRRQWVNEIMIRQGWGNKIRCEVLLRKRLGRLPTDKELDDAVNIPGFAQEVTPDDIYESFARGDHFIALWGMKCVGYDTAFQERLVAAKQAAAANEDVKEEKDKKPKVSKRKKQAASSDAPKKRARKDSPSDPEGDSKPLDMKVDDDAVDDTEQPPAIVKSNDDDEIQIVQRPVLPSKKVYTPRGTRSRPASAKVIVID</sequence>
<feature type="region of interest" description="Disordered" evidence="1">
    <location>
        <begin position="555"/>
        <end position="662"/>
    </location>
</feature>
<evidence type="ECO:0000313" key="4">
    <source>
        <dbReference type="Proteomes" id="UP000623687"/>
    </source>
</evidence>
<dbReference type="Proteomes" id="UP000623687">
    <property type="component" value="Unassembled WGS sequence"/>
</dbReference>
<evidence type="ECO:0000313" key="3">
    <source>
        <dbReference type="EMBL" id="KAF7433794.1"/>
    </source>
</evidence>
<feature type="compositionally biased region" description="Basic and acidic residues" evidence="1">
    <location>
        <begin position="590"/>
        <end position="609"/>
    </location>
</feature>
<dbReference type="AlphaFoldDB" id="A0A8H7DUN4"/>
<dbReference type="Pfam" id="PF20411">
    <property type="entry name" value="DUF6697"/>
    <property type="match status" value="1"/>
</dbReference>
<feature type="region of interest" description="Disordered" evidence="1">
    <location>
        <begin position="85"/>
        <end position="155"/>
    </location>
</feature>
<dbReference type="VEuPathDB" id="FungiDB:PC9H_005759"/>
<accession>A0A8H7DUN4</accession>
<feature type="compositionally biased region" description="Low complexity" evidence="1">
    <location>
        <begin position="104"/>
        <end position="114"/>
    </location>
</feature>
<dbReference type="InterPro" id="IPR046520">
    <property type="entry name" value="DUF6697"/>
</dbReference>
<dbReference type="RefSeq" id="XP_036633821.1">
    <property type="nucleotide sequence ID" value="XM_036775319.1"/>
</dbReference>
<dbReference type="OrthoDB" id="3176940at2759"/>
<gene>
    <name evidence="3" type="ORF">PC9H_005759</name>
</gene>
<feature type="domain" description="DUF6697" evidence="2">
    <location>
        <begin position="354"/>
        <end position="550"/>
    </location>
</feature>